<feature type="domain" description="WxL" evidence="1">
    <location>
        <begin position="70"/>
        <end position="190"/>
    </location>
</feature>
<protein>
    <submittedName>
        <fullName evidence="2">WxL domain surface cell wall-binding</fullName>
    </submittedName>
</protein>
<name>A0A1I0D6I6_9BACI</name>
<accession>A0A1I0D6I6</accession>
<organism evidence="2 3">
    <name type="scientific">Oceanobacillus limi</name>
    <dbReference type="NCBI Taxonomy" id="930131"/>
    <lineage>
        <taxon>Bacteria</taxon>
        <taxon>Bacillati</taxon>
        <taxon>Bacillota</taxon>
        <taxon>Bacilli</taxon>
        <taxon>Bacillales</taxon>
        <taxon>Bacillaceae</taxon>
        <taxon>Oceanobacillus</taxon>
    </lineage>
</organism>
<dbReference type="RefSeq" id="WP_090869364.1">
    <property type="nucleotide sequence ID" value="NZ_FOHE01000008.1"/>
</dbReference>
<reference evidence="2 3" key="1">
    <citation type="submission" date="2016-10" db="EMBL/GenBank/DDBJ databases">
        <authorList>
            <person name="de Groot N.N."/>
        </authorList>
    </citation>
    <scope>NUCLEOTIDE SEQUENCE [LARGE SCALE GENOMIC DNA]</scope>
    <source>
        <strain evidence="2 3">IBRC-M 10780</strain>
    </source>
</reference>
<proteinExistence type="predicted"/>
<sequence length="192" mass="21176">MKKKSFCQKKHFIAIVIFMVLLIPTDKIFGNSTSTDTKAEILPGNLNITYKSVPIAMNYQKDLDLLTGSIGDIVVTDSSGSGKGWKINVEASSVKTILDEGKETVLQNESIRIHKQGAKIVGEENMLPRFVGGAYLILDSGEPNTLLVANKSKGMGQFHISFPHDSLQLAVPNYREEYKYETTLTFSIIHGP</sequence>
<dbReference type="AlphaFoldDB" id="A0A1I0D6I6"/>
<dbReference type="Pfam" id="PF13731">
    <property type="entry name" value="WxL"/>
    <property type="match status" value="1"/>
</dbReference>
<gene>
    <name evidence="2" type="ORF">SAMN05216389_1087</name>
</gene>
<keyword evidence="3" id="KW-1185">Reference proteome</keyword>
<evidence type="ECO:0000259" key="1">
    <source>
        <dbReference type="Pfam" id="PF13731"/>
    </source>
</evidence>
<dbReference type="OrthoDB" id="2916691at2"/>
<evidence type="ECO:0000313" key="2">
    <source>
        <dbReference type="EMBL" id="SET27114.1"/>
    </source>
</evidence>
<evidence type="ECO:0000313" key="3">
    <source>
        <dbReference type="Proteomes" id="UP000198618"/>
    </source>
</evidence>
<dbReference type="EMBL" id="FOHE01000008">
    <property type="protein sequence ID" value="SET27114.1"/>
    <property type="molecule type" value="Genomic_DNA"/>
</dbReference>
<dbReference type="InterPro" id="IPR027994">
    <property type="entry name" value="WxL_dom"/>
</dbReference>
<dbReference type="Proteomes" id="UP000198618">
    <property type="component" value="Unassembled WGS sequence"/>
</dbReference>